<proteinExistence type="predicted"/>
<keyword evidence="2" id="KW-1185">Reference proteome</keyword>
<sequence length="107" mass="11809">TFNFAPSWTVRQCRSSGIKSTQLAVPEPLRNLNMRSFDTMKLCEWSTQELCEQHSRVRGEAAAGAIATHMQAQSIIRASQAALRRTSKVKRAESYAGMGYGPCVLAC</sequence>
<protein>
    <submittedName>
        <fullName evidence="1">Uncharacterized protein</fullName>
    </submittedName>
</protein>
<dbReference type="EMBL" id="JPDN02000027">
    <property type="protein sequence ID" value="PON23795.1"/>
    <property type="molecule type" value="Genomic_DNA"/>
</dbReference>
<comment type="caution">
    <text evidence="1">The sequence shown here is derived from an EMBL/GenBank/DDBJ whole genome shotgun (WGS) entry which is preliminary data.</text>
</comment>
<evidence type="ECO:0000313" key="1">
    <source>
        <dbReference type="EMBL" id="PON23795.1"/>
    </source>
</evidence>
<feature type="non-terminal residue" evidence="1">
    <location>
        <position position="1"/>
    </location>
</feature>
<dbReference type="AlphaFoldDB" id="A0A2P4ZHN7"/>
<dbReference type="Proteomes" id="UP000054821">
    <property type="component" value="Unassembled WGS sequence"/>
</dbReference>
<name>A0A2P4ZHN7_9HYPO</name>
<reference evidence="1 2" key="1">
    <citation type="journal article" date="2016" name="Genome Announc.">
        <title>Draft Whole-Genome Sequence of Trichoderma gamsii T6085, a Promising Biocontrol Agent of Fusarium Head Blight on Wheat.</title>
        <authorList>
            <person name="Baroncelli R."/>
            <person name="Zapparata A."/>
            <person name="Piaggeschi G."/>
            <person name="Sarrocco S."/>
            <person name="Vannacci G."/>
        </authorList>
    </citation>
    <scope>NUCLEOTIDE SEQUENCE [LARGE SCALE GENOMIC DNA]</scope>
    <source>
        <strain evidence="1 2">T6085</strain>
    </source>
</reference>
<accession>A0A2P4ZHN7</accession>
<dbReference type="GeneID" id="36347703"/>
<evidence type="ECO:0000313" key="2">
    <source>
        <dbReference type="Proteomes" id="UP000054821"/>
    </source>
</evidence>
<dbReference type="RefSeq" id="XP_024405187.1">
    <property type="nucleotide sequence ID" value="XM_024550099.1"/>
</dbReference>
<gene>
    <name evidence="1" type="ORF">TGAM01_v207442</name>
</gene>
<organism evidence="1 2">
    <name type="scientific">Trichoderma gamsii</name>
    <dbReference type="NCBI Taxonomy" id="398673"/>
    <lineage>
        <taxon>Eukaryota</taxon>
        <taxon>Fungi</taxon>
        <taxon>Dikarya</taxon>
        <taxon>Ascomycota</taxon>
        <taxon>Pezizomycotina</taxon>
        <taxon>Sordariomycetes</taxon>
        <taxon>Hypocreomycetidae</taxon>
        <taxon>Hypocreales</taxon>
        <taxon>Hypocreaceae</taxon>
        <taxon>Trichoderma</taxon>
    </lineage>
</organism>